<keyword evidence="4" id="KW-0547">Nucleotide-binding</keyword>
<sequence length="302" mass="33854">MPAIEVNNTSRTYGKVQALNSISLSVEYGELFGLIGPDGAGKSTLFRILTTLLLADTGTASVAGHDVVQSYRQIRKEVGYMPGRFSLYQDLTVEENLRFFATIFNTTIEENYNLIKDIYEQIEPFKKRPAGKLSGGMKQKLALSCALIHKPKVLFLDEPTTGVDAVSRQEFWDMLKNLKEKGIAILVSTPYMDEASLCDRIALIQSGKILQTDTPEEIVKSYPSPLYAIRSNNNYELLKVLRDKNYTKSALPFGEYLHLATHTSMGVDEIISTLNTGNYPDLEIKPIKPDIEDLFLELSREV</sequence>
<dbReference type="PANTHER" id="PTHR42711:SF5">
    <property type="entry name" value="ABC TRANSPORTER ATP-BINDING PROTEIN NATA"/>
    <property type="match status" value="1"/>
</dbReference>
<evidence type="ECO:0000259" key="6">
    <source>
        <dbReference type="PROSITE" id="PS50893"/>
    </source>
</evidence>
<evidence type="ECO:0000313" key="7">
    <source>
        <dbReference type="EMBL" id="MBL6448272.1"/>
    </source>
</evidence>
<name>A0A937G0H9_9BACT</name>
<evidence type="ECO:0000256" key="4">
    <source>
        <dbReference type="ARBA" id="ARBA00022741"/>
    </source>
</evidence>
<evidence type="ECO:0000256" key="1">
    <source>
        <dbReference type="ARBA" id="ARBA00005417"/>
    </source>
</evidence>
<dbReference type="RefSeq" id="WP_202857814.1">
    <property type="nucleotide sequence ID" value="NZ_JAEUGD010000060.1"/>
</dbReference>
<dbReference type="InterPro" id="IPR027417">
    <property type="entry name" value="P-loop_NTPase"/>
</dbReference>
<keyword evidence="8" id="KW-1185">Reference proteome</keyword>
<evidence type="ECO:0000256" key="2">
    <source>
        <dbReference type="ARBA" id="ARBA00022448"/>
    </source>
</evidence>
<keyword evidence="2" id="KW-0813">Transport</keyword>
<feature type="domain" description="ABC transporter" evidence="6">
    <location>
        <begin position="4"/>
        <end position="231"/>
    </location>
</feature>
<keyword evidence="5 7" id="KW-0067">ATP-binding</keyword>
<comment type="caution">
    <text evidence="7">The sequence shown here is derived from an EMBL/GenBank/DDBJ whole genome shotgun (WGS) entry which is preliminary data.</text>
</comment>
<dbReference type="PROSITE" id="PS00211">
    <property type="entry name" value="ABC_TRANSPORTER_1"/>
    <property type="match status" value="1"/>
</dbReference>
<protein>
    <submittedName>
        <fullName evidence="7">ABC transporter ATP-binding protein</fullName>
    </submittedName>
</protein>
<comment type="similarity">
    <text evidence="1">Belongs to the ABC transporter superfamily.</text>
</comment>
<gene>
    <name evidence="7" type="ORF">JMN32_18300</name>
</gene>
<accession>A0A937G0H9</accession>
<dbReference type="CDD" id="cd03230">
    <property type="entry name" value="ABC_DR_subfamily_A"/>
    <property type="match status" value="1"/>
</dbReference>
<dbReference type="GO" id="GO:0005524">
    <property type="term" value="F:ATP binding"/>
    <property type="evidence" value="ECO:0007669"/>
    <property type="project" value="UniProtKB-KW"/>
</dbReference>
<dbReference type="InterPro" id="IPR050763">
    <property type="entry name" value="ABC_transporter_ATP-binding"/>
</dbReference>
<dbReference type="InterPro" id="IPR003593">
    <property type="entry name" value="AAA+_ATPase"/>
</dbReference>
<reference evidence="7" key="1">
    <citation type="submission" date="2021-01" db="EMBL/GenBank/DDBJ databases">
        <title>Fulvivirga kasyanovii gen. nov., sp nov., a novel member of the phylum Bacteroidetes isolated from seawater in a mussel farm.</title>
        <authorList>
            <person name="Zhao L.-H."/>
            <person name="Wang Z.-J."/>
        </authorList>
    </citation>
    <scope>NUCLEOTIDE SEQUENCE</scope>
    <source>
        <strain evidence="7">29W222</strain>
    </source>
</reference>
<evidence type="ECO:0000256" key="3">
    <source>
        <dbReference type="ARBA" id="ARBA00022458"/>
    </source>
</evidence>
<evidence type="ECO:0000256" key="5">
    <source>
        <dbReference type="ARBA" id="ARBA00022840"/>
    </source>
</evidence>
<dbReference type="AlphaFoldDB" id="A0A937G0H9"/>
<dbReference type="Proteomes" id="UP000614216">
    <property type="component" value="Unassembled WGS sequence"/>
</dbReference>
<dbReference type="Pfam" id="PF00005">
    <property type="entry name" value="ABC_tran"/>
    <property type="match status" value="1"/>
</dbReference>
<dbReference type="EMBL" id="JAEUGD010000060">
    <property type="protein sequence ID" value="MBL6448272.1"/>
    <property type="molecule type" value="Genomic_DNA"/>
</dbReference>
<proteinExistence type="inferred from homology"/>
<dbReference type="GO" id="GO:0016887">
    <property type="term" value="F:ATP hydrolysis activity"/>
    <property type="evidence" value="ECO:0007669"/>
    <property type="project" value="InterPro"/>
</dbReference>
<evidence type="ECO:0000313" key="8">
    <source>
        <dbReference type="Proteomes" id="UP000614216"/>
    </source>
</evidence>
<dbReference type="SUPFAM" id="SSF52540">
    <property type="entry name" value="P-loop containing nucleoside triphosphate hydrolases"/>
    <property type="match status" value="1"/>
</dbReference>
<dbReference type="InterPro" id="IPR017871">
    <property type="entry name" value="ABC_transporter-like_CS"/>
</dbReference>
<dbReference type="PROSITE" id="PS50893">
    <property type="entry name" value="ABC_TRANSPORTER_2"/>
    <property type="match status" value="1"/>
</dbReference>
<organism evidence="7 8">
    <name type="scientific">Fulvivirga marina</name>
    <dbReference type="NCBI Taxonomy" id="2494733"/>
    <lineage>
        <taxon>Bacteria</taxon>
        <taxon>Pseudomonadati</taxon>
        <taxon>Bacteroidota</taxon>
        <taxon>Cytophagia</taxon>
        <taxon>Cytophagales</taxon>
        <taxon>Fulvivirgaceae</taxon>
        <taxon>Fulvivirga</taxon>
    </lineage>
</organism>
<dbReference type="SMART" id="SM00382">
    <property type="entry name" value="AAA"/>
    <property type="match status" value="1"/>
</dbReference>
<dbReference type="Gene3D" id="3.40.50.300">
    <property type="entry name" value="P-loop containing nucleotide triphosphate hydrolases"/>
    <property type="match status" value="1"/>
</dbReference>
<keyword evidence="3" id="KW-0536">Nodulation</keyword>
<dbReference type="PANTHER" id="PTHR42711">
    <property type="entry name" value="ABC TRANSPORTER ATP-BINDING PROTEIN"/>
    <property type="match status" value="1"/>
</dbReference>
<dbReference type="InterPro" id="IPR003439">
    <property type="entry name" value="ABC_transporter-like_ATP-bd"/>
</dbReference>